<protein>
    <submittedName>
        <fullName evidence="1">Uncharacterized protein</fullName>
    </submittedName>
</protein>
<sequence length="200" mass="22867">MTISNVLEHWATIYKPLSHDPTSKKLEEQSFFRIRDIDEENIFSRNANIIHSPCMLYRVVNSGELKSDKQALITYQVCFLTRLKDSSATLGRYDGCKLQAASDDLMEYCEDLASYLTQLRRTGICPITGRNFKTEEPKLGIELSSVDIESFAYGVNPLFHGPSWLLADCYWQTIRPLYNFQCGKEQKYIIPASTEDGKEG</sequence>
<dbReference type="EMBL" id="BK015636">
    <property type="protein sequence ID" value="DAE17207.1"/>
    <property type="molecule type" value="Genomic_DNA"/>
</dbReference>
<proteinExistence type="predicted"/>
<evidence type="ECO:0000313" key="1">
    <source>
        <dbReference type="EMBL" id="DAE17207.1"/>
    </source>
</evidence>
<organism evidence="1">
    <name type="scientific">Siphoviridae sp. ctbvd11</name>
    <dbReference type="NCBI Taxonomy" id="2825567"/>
    <lineage>
        <taxon>Viruses</taxon>
        <taxon>Duplodnaviria</taxon>
        <taxon>Heunggongvirae</taxon>
        <taxon>Uroviricota</taxon>
        <taxon>Caudoviricetes</taxon>
    </lineage>
</organism>
<name>A0A8S5QD66_9CAUD</name>
<accession>A0A8S5QD66</accession>
<reference evidence="1" key="1">
    <citation type="journal article" date="2021" name="Proc. Natl. Acad. Sci. U.S.A.">
        <title>A Catalog of Tens of Thousands of Viruses from Human Metagenomes Reveals Hidden Associations with Chronic Diseases.</title>
        <authorList>
            <person name="Tisza M.J."/>
            <person name="Buck C.B."/>
        </authorList>
    </citation>
    <scope>NUCLEOTIDE SEQUENCE</scope>
    <source>
        <strain evidence="1">Ctbvd11</strain>
    </source>
</reference>